<evidence type="ECO:0000313" key="4">
    <source>
        <dbReference type="Proteomes" id="UP000642829"/>
    </source>
</evidence>
<dbReference type="RefSeq" id="WP_189511479.1">
    <property type="nucleotide sequence ID" value="NZ_BMXG01000002.1"/>
</dbReference>
<comment type="caution">
    <text evidence="3">The sequence shown here is derived from an EMBL/GenBank/DDBJ whole genome shotgun (WGS) entry which is preliminary data.</text>
</comment>
<accession>A0A8J3GCX1</accession>
<dbReference type="Pfam" id="PF04337">
    <property type="entry name" value="DUF480"/>
    <property type="match status" value="1"/>
</dbReference>
<reference evidence="3" key="1">
    <citation type="journal article" date="2014" name="Int. J. Syst. Evol. Microbiol.">
        <title>Complete genome sequence of Corynebacterium casei LMG S-19264T (=DSM 44701T), isolated from a smear-ripened cheese.</title>
        <authorList>
            <consortium name="US DOE Joint Genome Institute (JGI-PGF)"/>
            <person name="Walter F."/>
            <person name="Albersmeier A."/>
            <person name="Kalinowski J."/>
            <person name="Ruckert C."/>
        </authorList>
    </citation>
    <scope>NUCLEOTIDE SEQUENCE</scope>
    <source>
        <strain evidence="3">KCTC 12870</strain>
    </source>
</reference>
<comment type="similarity">
    <text evidence="1">Belongs to the UPF0502 family.</text>
</comment>
<evidence type="ECO:0000256" key="2">
    <source>
        <dbReference type="SAM" id="Coils"/>
    </source>
</evidence>
<dbReference type="InterPro" id="IPR036390">
    <property type="entry name" value="WH_DNA-bd_sf"/>
</dbReference>
<reference evidence="3" key="2">
    <citation type="submission" date="2020-09" db="EMBL/GenBank/DDBJ databases">
        <authorList>
            <person name="Sun Q."/>
            <person name="Kim S."/>
        </authorList>
    </citation>
    <scope>NUCLEOTIDE SEQUENCE</scope>
    <source>
        <strain evidence="3">KCTC 12870</strain>
    </source>
</reference>
<organism evidence="3 4">
    <name type="scientific">Cerasicoccus arenae</name>
    <dbReference type="NCBI Taxonomy" id="424488"/>
    <lineage>
        <taxon>Bacteria</taxon>
        <taxon>Pseudomonadati</taxon>
        <taxon>Verrucomicrobiota</taxon>
        <taxon>Opitutia</taxon>
        <taxon>Puniceicoccales</taxon>
        <taxon>Cerasicoccaceae</taxon>
        <taxon>Cerasicoccus</taxon>
    </lineage>
</organism>
<dbReference type="HAMAP" id="MF_01584">
    <property type="entry name" value="UPF0502"/>
    <property type="match status" value="1"/>
</dbReference>
<dbReference type="AlphaFoldDB" id="A0A8J3GCX1"/>
<dbReference type="Gene3D" id="1.10.10.10">
    <property type="entry name" value="Winged helix-like DNA-binding domain superfamily/Winged helix DNA-binding domain"/>
    <property type="match status" value="2"/>
</dbReference>
<dbReference type="InterPro" id="IPR007432">
    <property type="entry name" value="DUF480"/>
</dbReference>
<protein>
    <submittedName>
        <fullName evidence="3">UPF0502 protein</fullName>
    </submittedName>
</protein>
<dbReference type="InterPro" id="IPR036388">
    <property type="entry name" value="WH-like_DNA-bd_sf"/>
</dbReference>
<dbReference type="PANTHER" id="PTHR38768:SF1">
    <property type="entry name" value="UPF0502 PROTEIN YCEH"/>
    <property type="match status" value="1"/>
</dbReference>
<dbReference type="EMBL" id="BMXG01000002">
    <property type="protein sequence ID" value="GHB92633.1"/>
    <property type="molecule type" value="Genomic_DNA"/>
</dbReference>
<proteinExistence type="inferred from homology"/>
<keyword evidence="4" id="KW-1185">Reference proteome</keyword>
<dbReference type="Proteomes" id="UP000642829">
    <property type="component" value="Unassembled WGS sequence"/>
</dbReference>
<dbReference type="PANTHER" id="PTHR38768">
    <property type="entry name" value="UPF0502 PROTEIN YCEH"/>
    <property type="match status" value="1"/>
</dbReference>
<dbReference type="SUPFAM" id="SSF46785">
    <property type="entry name" value="Winged helix' DNA-binding domain"/>
    <property type="match status" value="2"/>
</dbReference>
<feature type="coiled-coil region" evidence="2">
    <location>
        <begin position="191"/>
        <end position="218"/>
    </location>
</feature>
<keyword evidence="2" id="KW-0175">Coiled coil</keyword>
<gene>
    <name evidence="3" type="ORF">GCM10007047_04780</name>
</gene>
<name>A0A8J3GCX1_9BACT</name>
<sequence length="220" mass="25166">MELDFSPEEIRVLGCLIEKERTTPEHYPLSLNSLRLACNQKTSREPVVDFEEEQVTAALESLRERKLVYYVRQAGARVTKYRHDVTVTLQLQPDELTVFGLLLLRGAQTLGELRNRSDRMYAFESIEEVEQTVQRLIEYEGDGLARIQPRRPGQKEKRIEHALMPATEPSEYEVDAIALEPSPRVSSATEAASLRSEVEALTARVAELEARFTAFQQQFE</sequence>
<evidence type="ECO:0000256" key="1">
    <source>
        <dbReference type="HAMAP-Rule" id="MF_01584"/>
    </source>
</evidence>
<evidence type="ECO:0000313" key="3">
    <source>
        <dbReference type="EMBL" id="GHB92633.1"/>
    </source>
</evidence>